<dbReference type="AlphaFoldDB" id="A0A0A9HE75"/>
<organism evidence="1">
    <name type="scientific">Arundo donax</name>
    <name type="common">Giant reed</name>
    <name type="synonym">Donax arundinaceus</name>
    <dbReference type="NCBI Taxonomy" id="35708"/>
    <lineage>
        <taxon>Eukaryota</taxon>
        <taxon>Viridiplantae</taxon>
        <taxon>Streptophyta</taxon>
        <taxon>Embryophyta</taxon>
        <taxon>Tracheophyta</taxon>
        <taxon>Spermatophyta</taxon>
        <taxon>Magnoliopsida</taxon>
        <taxon>Liliopsida</taxon>
        <taxon>Poales</taxon>
        <taxon>Poaceae</taxon>
        <taxon>PACMAD clade</taxon>
        <taxon>Arundinoideae</taxon>
        <taxon>Arundineae</taxon>
        <taxon>Arundo</taxon>
    </lineage>
</organism>
<evidence type="ECO:0000313" key="1">
    <source>
        <dbReference type="EMBL" id="JAE33121.1"/>
    </source>
</evidence>
<reference evidence="1" key="2">
    <citation type="journal article" date="2015" name="Data Brief">
        <title>Shoot transcriptome of the giant reed, Arundo donax.</title>
        <authorList>
            <person name="Barrero R.A."/>
            <person name="Guerrero F.D."/>
            <person name="Moolhuijzen P."/>
            <person name="Goolsby J.A."/>
            <person name="Tidwell J."/>
            <person name="Bellgard S.E."/>
            <person name="Bellgard M.I."/>
        </authorList>
    </citation>
    <scope>NUCLEOTIDE SEQUENCE</scope>
    <source>
        <tissue evidence="1">Shoot tissue taken approximately 20 cm above the soil surface</tissue>
    </source>
</reference>
<reference evidence="1" key="1">
    <citation type="submission" date="2014-09" db="EMBL/GenBank/DDBJ databases">
        <authorList>
            <person name="Magalhaes I.L.F."/>
            <person name="Oliveira U."/>
            <person name="Santos F.R."/>
            <person name="Vidigal T.H.D.A."/>
            <person name="Brescovit A.D."/>
            <person name="Santos A.J."/>
        </authorList>
    </citation>
    <scope>NUCLEOTIDE SEQUENCE</scope>
    <source>
        <tissue evidence="1">Shoot tissue taken approximately 20 cm above the soil surface</tissue>
    </source>
</reference>
<dbReference type="EMBL" id="GBRH01164775">
    <property type="protein sequence ID" value="JAE33121.1"/>
    <property type="molecule type" value="Transcribed_RNA"/>
</dbReference>
<protein>
    <submittedName>
        <fullName evidence="1">Uncharacterized protein</fullName>
    </submittedName>
</protein>
<accession>A0A0A9HE75</accession>
<sequence>MIPQATRPPAFPVLLLSSCPPEYTKNKSTIVS</sequence>
<name>A0A0A9HE75_ARUDO</name>
<proteinExistence type="predicted"/>
<dbReference type="PROSITE" id="PS51257">
    <property type="entry name" value="PROKAR_LIPOPROTEIN"/>
    <property type="match status" value="1"/>
</dbReference>